<proteinExistence type="predicted"/>
<name>A0A0F9N8A0_9ZZZZ</name>
<gene>
    <name evidence="1" type="ORF">LCGC14_1367620</name>
</gene>
<dbReference type="EMBL" id="LAZR01008607">
    <property type="protein sequence ID" value="KKM77682.1"/>
    <property type="molecule type" value="Genomic_DNA"/>
</dbReference>
<feature type="non-terminal residue" evidence="1">
    <location>
        <position position="1"/>
    </location>
</feature>
<sequence length="82" mass="9685">DEGDSADGFQDDFERFLHEYGDVLEEFMNTDGSSKKFNETFRPRVDKDGEITFHLKKNLSQLERRRAMMVLLRYLISQSVFS</sequence>
<comment type="caution">
    <text evidence="1">The sequence shown here is derived from an EMBL/GenBank/DDBJ whole genome shotgun (WGS) entry which is preliminary data.</text>
</comment>
<protein>
    <submittedName>
        <fullName evidence="1">Uncharacterized protein</fullName>
    </submittedName>
</protein>
<accession>A0A0F9N8A0</accession>
<reference evidence="1" key="1">
    <citation type="journal article" date="2015" name="Nature">
        <title>Complex archaea that bridge the gap between prokaryotes and eukaryotes.</title>
        <authorList>
            <person name="Spang A."/>
            <person name="Saw J.H."/>
            <person name="Jorgensen S.L."/>
            <person name="Zaremba-Niedzwiedzka K."/>
            <person name="Martijn J."/>
            <person name="Lind A.E."/>
            <person name="van Eijk R."/>
            <person name="Schleper C."/>
            <person name="Guy L."/>
            <person name="Ettema T.J."/>
        </authorList>
    </citation>
    <scope>NUCLEOTIDE SEQUENCE</scope>
</reference>
<organism evidence="1">
    <name type="scientific">marine sediment metagenome</name>
    <dbReference type="NCBI Taxonomy" id="412755"/>
    <lineage>
        <taxon>unclassified sequences</taxon>
        <taxon>metagenomes</taxon>
        <taxon>ecological metagenomes</taxon>
    </lineage>
</organism>
<evidence type="ECO:0000313" key="1">
    <source>
        <dbReference type="EMBL" id="KKM77682.1"/>
    </source>
</evidence>
<dbReference type="AlphaFoldDB" id="A0A0F9N8A0"/>